<evidence type="ECO:0000313" key="2">
    <source>
        <dbReference type="Proteomes" id="UP001190700"/>
    </source>
</evidence>
<proteinExistence type="predicted"/>
<comment type="caution">
    <text evidence="1">The sequence shown here is derived from an EMBL/GenBank/DDBJ whole genome shotgun (WGS) entry which is preliminary data.</text>
</comment>
<sequence length="196" mass="23017">MYWDNPLTWWNRTDVFIINYGAWALEKDKKRFIKGLIRFAKLLSTFKGLAIWREYEAAHFPTPSGEWETWCLNQTLIKEKECLPELSREQVKHRNWWRRYIPNHIMRKHGVAVLPTFRYGVAAGRQKVGPKNMTGWNTTVLDCRHDGVGDGQNVDAVYLTELADLLQQHFKPGTHVRATQELEPRREGLKEEGELL</sequence>
<gene>
    <name evidence="1" type="ORF">CYMTET_23134</name>
</gene>
<dbReference type="Proteomes" id="UP001190700">
    <property type="component" value="Unassembled WGS sequence"/>
</dbReference>
<evidence type="ECO:0000313" key="1">
    <source>
        <dbReference type="EMBL" id="KAK3268356.1"/>
    </source>
</evidence>
<dbReference type="AlphaFoldDB" id="A0AAE0G004"/>
<dbReference type="EMBL" id="LGRX02011874">
    <property type="protein sequence ID" value="KAK3268356.1"/>
    <property type="molecule type" value="Genomic_DNA"/>
</dbReference>
<organism evidence="1 2">
    <name type="scientific">Cymbomonas tetramitiformis</name>
    <dbReference type="NCBI Taxonomy" id="36881"/>
    <lineage>
        <taxon>Eukaryota</taxon>
        <taxon>Viridiplantae</taxon>
        <taxon>Chlorophyta</taxon>
        <taxon>Pyramimonadophyceae</taxon>
        <taxon>Pyramimonadales</taxon>
        <taxon>Pyramimonadaceae</taxon>
        <taxon>Cymbomonas</taxon>
    </lineage>
</organism>
<accession>A0AAE0G004</accession>
<name>A0AAE0G004_9CHLO</name>
<keyword evidence="2" id="KW-1185">Reference proteome</keyword>
<reference evidence="1 2" key="1">
    <citation type="journal article" date="2015" name="Genome Biol. Evol.">
        <title>Comparative Genomics of a Bacterivorous Green Alga Reveals Evolutionary Causalities and Consequences of Phago-Mixotrophic Mode of Nutrition.</title>
        <authorList>
            <person name="Burns J.A."/>
            <person name="Paasch A."/>
            <person name="Narechania A."/>
            <person name="Kim E."/>
        </authorList>
    </citation>
    <scope>NUCLEOTIDE SEQUENCE [LARGE SCALE GENOMIC DNA]</scope>
    <source>
        <strain evidence="1 2">PLY_AMNH</strain>
    </source>
</reference>
<protein>
    <submittedName>
        <fullName evidence="1">Uncharacterized protein</fullName>
    </submittedName>
</protein>